<dbReference type="Pfam" id="PF01555">
    <property type="entry name" value="N6_N4_Mtase"/>
    <property type="match status" value="1"/>
</dbReference>
<evidence type="ECO:0000259" key="5">
    <source>
        <dbReference type="Pfam" id="PF01555"/>
    </source>
</evidence>
<evidence type="ECO:0000256" key="1">
    <source>
        <dbReference type="ARBA" id="ARBA00006594"/>
    </source>
</evidence>
<evidence type="ECO:0000256" key="4">
    <source>
        <dbReference type="ARBA" id="ARBA00022691"/>
    </source>
</evidence>
<dbReference type="InterPro" id="IPR002941">
    <property type="entry name" value="DNA_methylase_N4/N6"/>
</dbReference>
<dbReference type="InterPro" id="IPR002295">
    <property type="entry name" value="N4/N6-MTase_EcoPI_Mod-like"/>
</dbReference>
<evidence type="ECO:0000256" key="3">
    <source>
        <dbReference type="ARBA" id="ARBA00022679"/>
    </source>
</evidence>
<accession>U2RIK5</accession>
<keyword evidence="4" id="KW-0949">S-adenosyl-L-methionine</keyword>
<dbReference type="RefSeq" id="WP_021798727.1">
    <property type="nucleotide sequence ID" value="NZ_ACVN02000303.1"/>
</dbReference>
<organism evidence="6 7">
    <name type="scientific">Propionibacterium acidifaciens F0233</name>
    <dbReference type="NCBI Taxonomy" id="553198"/>
    <lineage>
        <taxon>Bacteria</taxon>
        <taxon>Bacillati</taxon>
        <taxon>Actinomycetota</taxon>
        <taxon>Actinomycetes</taxon>
        <taxon>Propionibacteriales</taxon>
        <taxon>Propionibacteriaceae</taxon>
        <taxon>Propionibacterium</taxon>
    </lineage>
</organism>
<evidence type="ECO:0000313" key="7">
    <source>
        <dbReference type="Proteomes" id="UP000017052"/>
    </source>
</evidence>
<proteinExistence type="inferred from homology"/>
<evidence type="ECO:0000256" key="2">
    <source>
        <dbReference type="ARBA" id="ARBA00022603"/>
    </source>
</evidence>
<dbReference type="Proteomes" id="UP000017052">
    <property type="component" value="Unassembled WGS sequence"/>
</dbReference>
<dbReference type="GO" id="GO:0003677">
    <property type="term" value="F:DNA binding"/>
    <property type="evidence" value="ECO:0007669"/>
    <property type="project" value="InterPro"/>
</dbReference>
<evidence type="ECO:0000313" key="6">
    <source>
        <dbReference type="EMBL" id="ERK50547.1"/>
    </source>
</evidence>
<keyword evidence="2 6" id="KW-0489">Methyltransferase</keyword>
<reference evidence="6" key="1">
    <citation type="submission" date="2013-08" db="EMBL/GenBank/DDBJ databases">
        <authorList>
            <person name="Durkin A.S."/>
            <person name="Haft D.R."/>
            <person name="McCorrison J."/>
            <person name="Torralba M."/>
            <person name="Gillis M."/>
            <person name="Haft D.H."/>
            <person name="Methe B."/>
            <person name="Sutton G."/>
            <person name="Nelson K.E."/>
        </authorList>
    </citation>
    <scope>NUCLEOTIDE SEQUENCE [LARGE SCALE GENOMIC DNA]</scope>
    <source>
        <strain evidence="6">F0233</strain>
    </source>
</reference>
<sequence length="306" mass="34352">MSTRALWSADRPDTVIEGDNLPVLRGLPDGAFQLVYIDPPFNTGMTQKRRAVTTHVAEGGSRLGFRGHSYETVRGTVLGYNDVFEDYWDFLEPRLEEAWRLLTDTGTLYLHLDYREAHYAKVLLDAMFGRDCFLNEIIWAYDYGGRAKRHWPAKHDTILVYVKDPRSYWFDSNEVDREPYMAPSLVTAEKAARGKLPTDVWWHTIVSPTGREKTGYPTQKPEGILRRIIAASSRPGDWVLDFFAGSGTTGAAAAALGRRFLLIDENPEAIAVMRARLGETVSYVRGPGRAREAAARGRPARSGRGA</sequence>
<comment type="caution">
    <text evidence="6">The sequence shown here is derived from an EMBL/GenBank/DDBJ whole genome shotgun (WGS) entry which is preliminary data.</text>
</comment>
<keyword evidence="7" id="KW-1185">Reference proteome</keyword>
<dbReference type="PRINTS" id="PR00506">
    <property type="entry name" value="D21N6MTFRASE"/>
</dbReference>
<comment type="similarity">
    <text evidence="1">Belongs to the N(4)/N(6)-methyltransferase family.</text>
</comment>
<dbReference type="GeneID" id="95359283"/>
<dbReference type="EMBL" id="ACVN02000303">
    <property type="protein sequence ID" value="ERK50547.1"/>
    <property type="molecule type" value="Genomic_DNA"/>
</dbReference>
<dbReference type="GO" id="GO:0032259">
    <property type="term" value="P:methylation"/>
    <property type="evidence" value="ECO:0007669"/>
    <property type="project" value="UniProtKB-KW"/>
</dbReference>
<dbReference type="GO" id="GO:0008170">
    <property type="term" value="F:N-methyltransferase activity"/>
    <property type="evidence" value="ECO:0007669"/>
    <property type="project" value="InterPro"/>
</dbReference>
<dbReference type="AlphaFoldDB" id="U2RIK5"/>
<gene>
    <name evidence="6" type="ORF">HMPREF0682_2506</name>
</gene>
<dbReference type="Gene3D" id="3.40.50.150">
    <property type="entry name" value="Vaccinia Virus protein VP39"/>
    <property type="match status" value="1"/>
</dbReference>
<name>U2RIK5_9ACTN</name>
<protein>
    <submittedName>
        <fullName evidence="6">DNA adenine methyltransferase YhdJ</fullName>
    </submittedName>
</protein>
<dbReference type="InterPro" id="IPR002052">
    <property type="entry name" value="DNA_methylase_N6_adenine_CS"/>
</dbReference>
<dbReference type="SUPFAM" id="SSF53335">
    <property type="entry name" value="S-adenosyl-L-methionine-dependent methyltransferases"/>
    <property type="match status" value="1"/>
</dbReference>
<dbReference type="PROSITE" id="PS00092">
    <property type="entry name" value="N6_MTASE"/>
    <property type="match status" value="1"/>
</dbReference>
<feature type="domain" description="DNA methylase N-4/N-6" evidence="5">
    <location>
        <begin position="33"/>
        <end position="271"/>
    </location>
</feature>
<keyword evidence="3" id="KW-0808">Transferase</keyword>
<dbReference type="InterPro" id="IPR029063">
    <property type="entry name" value="SAM-dependent_MTases_sf"/>
</dbReference>